<dbReference type="PANTHER" id="PTHR43022:SF1">
    <property type="entry name" value="PROTEIN SMF"/>
    <property type="match status" value="1"/>
</dbReference>
<dbReference type="InterPro" id="IPR036388">
    <property type="entry name" value="WH-like_DNA-bd_sf"/>
</dbReference>
<dbReference type="Proteomes" id="UP000224130">
    <property type="component" value="Unassembled WGS sequence"/>
</dbReference>
<keyword evidence="4" id="KW-1185">Reference proteome</keyword>
<comment type="caution">
    <text evidence="3">The sequence shown here is derived from an EMBL/GenBank/DDBJ whole genome shotgun (WGS) entry which is preliminary data.</text>
</comment>
<dbReference type="Gene3D" id="3.40.50.450">
    <property type="match status" value="1"/>
</dbReference>
<dbReference type="InterPro" id="IPR057666">
    <property type="entry name" value="DrpA_SLOG"/>
</dbReference>
<feature type="domain" description="Smf/DprA SLOG" evidence="2">
    <location>
        <begin position="137"/>
        <end position="347"/>
    </location>
</feature>
<protein>
    <submittedName>
        <fullName evidence="3">DNA protecting protein DprA</fullName>
    </submittedName>
</protein>
<dbReference type="PANTHER" id="PTHR43022">
    <property type="entry name" value="PROTEIN SMF"/>
    <property type="match status" value="1"/>
</dbReference>
<sequence length="426" mass="43477">MDDLTTPDRGPAPTVPRAARLLVFDGDDPRLAAAAWSRLAEPGDVVAGALVAQLGAPGALAWLVDAVADPGRAVAGAGGADALAGDPGSGVPPGLPPAGRRRAAERLAAAVGRWAPRLASLDPRRELRVLDRCGGTLLLPGDPGWPTRLDDLGPAAPLVLWVRGRADVASWSRRSVAVVGARAATSYGERVSAELGSGLAERGFTVVSGGAYGIDVAAHRGAVAAEGTTCAVLAGGVDRFYPQGNEDVLRRVAATGAVLSEVPPGSAPFRQRFLARNRVIAALTSATVVVEAAHRSGALSTARRAAELLRPVGAVPGPVTSMASAGCHALLRDAVAVCVTGPDDVADLAGAVGAEVAAPPPRTELPRDALGPDERVLWDAVPARSAASVDSVARAAGLDPRRVLTLLGGLERRGLVRRDGGRWRRD</sequence>
<proteinExistence type="inferred from homology"/>
<name>A0A2A9EV46_9MICO</name>
<dbReference type="RefSeq" id="WP_342744839.1">
    <property type="nucleotide sequence ID" value="NZ_PDJJ01000001.1"/>
</dbReference>
<comment type="similarity">
    <text evidence="1">Belongs to the DprA/Smf family.</text>
</comment>
<evidence type="ECO:0000256" key="1">
    <source>
        <dbReference type="ARBA" id="ARBA00006525"/>
    </source>
</evidence>
<dbReference type="Gene3D" id="1.10.10.10">
    <property type="entry name" value="Winged helix-like DNA-binding domain superfamily/Winged helix DNA-binding domain"/>
    <property type="match status" value="1"/>
</dbReference>
<reference evidence="3 4" key="1">
    <citation type="submission" date="2017-10" db="EMBL/GenBank/DDBJ databases">
        <title>Sequencing the genomes of 1000 actinobacteria strains.</title>
        <authorList>
            <person name="Klenk H.-P."/>
        </authorList>
    </citation>
    <scope>NUCLEOTIDE SEQUENCE [LARGE SCALE GENOMIC DNA]</scope>
    <source>
        <strain evidence="3 4">DSM 21863</strain>
    </source>
</reference>
<gene>
    <name evidence="3" type="ORF">ATJ88_1429</name>
</gene>
<dbReference type="GO" id="GO:0009294">
    <property type="term" value="P:DNA-mediated transformation"/>
    <property type="evidence" value="ECO:0007669"/>
    <property type="project" value="InterPro"/>
</dbReference>
<dbReference type="Pfam" id="PF02481">
    <property type="entry name" value="DNA_processg_A"/>
    <property type="match status" value="1"/>
</dbReference>
<evidence type="ECO:0000313" key="3">
    <source>
        <dbReference type="EMBL" id="PFG42758.1"/>
    </source>
</evidence>
<dbReference type="InterPro" id="IPR003488">
    <property type="entry name" value="DprA"/>
</dbReference>
<dbReference type="AlphaFoldDB" id="A0A2A9EV46"/>
<accession>A0A2A9EV46</accession>
<dbReference type="EMBL" id="PDJJ01000001">
    <property type="protein sequence ID" value="PFG42758.1"/>
    <property type="molecule type" value="Genomic_DNA"/>
</dbReference>
<evidence type="ECO:0000313" key="4">
    <source>
        <dbReference type="Proteomes" id="UP000224130"/>
    </source>
</evidence>
<dbReference type="SUPFAM" id="SSF102405">
    <property type="entry name" value="MCP/YpsA-like"/>
    <property type="match status" value="1"/>
</dbReference>
<dbReference type="NCBIfam" id="TIGR00732">
    <property type="entry name" value="dprA"/>
    <property type="match status" value="1"/>
</dbReference>
<evidence type="ECO:0000259" key="2">
    <source>
        <dbReference type="Pfam" id="PF02481"/>
    </source>
</evidence>
<organism evidence="3 4">
    <name type="scientific">Isoptericola jiangsuensis</name>
    <dbReference type="NCBI Taxonomy" id="548579"/>
    <lineage>
        <taxon>Bacteria</taxon>
        <taxon>Bacillati</taxon>
        <taxon>Actinomycetota</taxon>
        <taxon>Actinomycetes</taxon>
        <taxon>Micrococcales</taxon>
        <taxon>Promicromonosporaceae</taxon>
        <taxon>Isoptericola</taxon>
    </lineage>
</organism>